<reference evidence="2 3" key="1">
    <citation type="submission" date="2017-03" db="EMBL/GenBank/DDBJ databases">
        <title>Draft genime sequence of the acidophilic sulfur-oxidizing bacterium Acidithiobacillus sp. SH, isolated from seawater.</title>
        <authorList>
            <person name="Sharmin S."/>
            <person name="Tokuhisa M."/>
            <person name="Kanao T."/>
            <person name="Kamimura K."/>
        </authorList>
    </citation>
    <scope>NUCLEOTIDE SEQUENCE [LARGE SCALE GENOMIC DNA]</scope>
    <source>
        <strain evidence="2 3">SH</strain>
    </source>
</reference>
<evidence type="ECO:0000313" key="3">
    <source>
        <dbReference type="Proteomes" id="UP000234329"/>
    </source>
</evidence>
<dbReference type="OrthoDB" id="5291529at2"/>
<feature type="chain" id="PRO_5014140483" evidence="1">
    <location>
        <begin position="30"/>
        <end position="444"/>
    </location>
</feature>
<keyword evidence="3" id="KW-1185">Reference proteome</keyword>
<dbReference type="InParanoid" id="A0A2I1DKH9"/>
<organism evidence="2 3">
    <name type="scientific">Acidithiobacillus marinus</name>
    <dbReference type="NCBI Taxonomy" id="187490"/>
    <lineage>
        <taxon>Bacteria</taxon>
        <taxon>Pseudomonadati</taxon>
        <taxon>Pseudomonadota</taxon>
        <taxon>Acidithiobacillia</taxon>
        <taxon>Acidithiobacillales</taxon>
        <taxon>Acidithiobacillaceae</taxon>
        <taxon>Acidithiobacillus</taxon>
    </lineage>
</organism>
<dbReference type="Proteomes" id="UP000234329">
    <property type="component" value="Unassembled WGS sequence"/>
</dbReference>
<keyword evidence="1" id="KW-0732">Signal</keyword>
<name>A0A2I1DKH9_9PROT</name>
<dbReference type="Gene3D" id="2.40.160.10">
    <property type="entry name" value="Porin"/>
    <property type="match status" value="1"/>
</dbReference>
<evidence type="ECO:0000313" key="2">
    <source>
        <dbReference type="EMBL" id="PKY10387.1"/>
    </source>
</evidence>
<dbReference type="SUPFAM" id="SSF56935">
    <property type="entry name" value="Porins"/>
    <property type="match status" value="1"/>
</dbReference>
<accession>A0A2I1DKH9</accession>
<sequence>MIQKKPLLLSFFLSASLGAGTLFTQPAEAANWLAVQMVSPPKAPLFTVSGFIEPTIWAQNGTVASAVGETPHINLIAPGFSQSTTAGIMRARIMFRGNLNHHISYFFGGEFGNNGFTHIRKGYQPGLIDGHVTFSYIPGARVEVGLIRTPGALGAIEGVFAYNYVLSPTMRLQLLNQHMIQGNSNYIIRPNAKHSYLVPGAANLGTSGYRNPGIMVGDWFRSGHWETSYYAMLGMYGTVAAGNQSGAPMEAVRLQEAYVLSGKGPFRSDIQGGIWYQHARPRLLGHGYDMNRYGVDASYSQGYMHPWGRMLRFSYVHGSGWIFAPAPFNETPAIAKKAPLYNSQIYPGIANKAWGYMVEGGLFFTKNIEMTLRYDLYNRLPNDPAQNRIFKDFAVGLQYHFTPKTKIMAGYYFRTLDVPHPNDVSSSVASSVDNLFAMQAIISF</sequence>
<dbReference type="RefSeq" id="WP_101538147.1">
    <property type="nucleotide sequence ID" value="NZ_MXAV01000036.1"/>
</dbReference>
<protein>
    <submittedName>
        <fullName evidence="2">Porin</fullName>
    </submittedName>
</protein>
<comment type="caution">
    <text evidence="2">The sequence shown here is derived from an EMBL/GenBank/DDBJ whole genome shotgun (WGS) entry which is preliminary data.</text>
</comment>
<dbReference type="InterPro" id="IPR023614">
    <property type="entry name" value="Porin_dom_sf"/>
</dbReference>
<dbReference type="AlphaFoldDB" id="A0A2I1DKH9"/>
<feature type="signal peptide" evidence="1">
    <location>
        <begin position="1"/>
        <end position="29"/>
    </location>
</feature>
<dbReference type="EMBL" id="MXAV01000036">
    <property type="protein sequence ID" value="PKY10387.1"/>
    <property type="molecule type" value="Genomic_DNA"/>
</dbReference>
<proteinExistence type="predicted"/>
<evidence type="ECO:0000256" key="1">
    <source>
        <dbReference type="SAM" id="SignalP"/>
    </source>
</evidence>
<gene>
    <name evidence="2" type="ORF">B1757_09800</name>
</gene>